<evidence type="ECO:0000256" key="1">
    <source>
        <dbReference type="SAM" id="Phobius"/>
    </source>
</evidence>
<keyword evidence="1" id="KW-0472">Membrane</keyword>
<name>A0AAE9W8F2_9SCHI</name>
<dbReference type="PANTHER" id="PTHR28110:SF1">
    <property type="entry name" value="TRANSMEMBRANE PROTEIN"/>
    <property type="match status" value="1"/>
</dbReference>
<dbReference type="AlphaFoldDB" id="A0AAE9W8F2"/>
<feature type="transmembrane region" description="Helical" evidence="1">
    <location>
        <begin position="35"/>
        <end position="54"/>
    </location>
</feature>
<gene>
    <name evidence="2" type="ORF">SOMG_01918</name>
</gene>
<evidence type="ECO:0000313" key="3">
    <source>
        <dbReference type="Proteomes" id="UP001212411"/>
    </source>
</evidence>
<dbReference type="GeneID" id="80875400"/>
<proteinExistence type="predicted"/>
<dbReference type="RefSeq" id="XP_056035427.1">
    <property type="nucleotide sequence ID" value="XM_056180711.1"/>
</dbReference>
<dbReference type="InterPro" id="IPR055323">
    <property type="entry name" value="C57A10.07/YOR238W"/>
</dbReference>
<dbReference type="Proteomes" id="UP001212411">
    <property type="component" value="Chromosome 1"/>
</dbReference>
<sequence length="311" mass="35801">MLNRRLTIHLPFYANQTSTPSWIWRYFSPKSRTGLFFYISLFILATLIMTIKMIKPNTSQCFTPVSLVGADPLSNLNHLIIIAGHAVWLGGSSQGQEDSEWILEPYQKGEGKVFANHIHKGLELLEQDQSSLLVFSGGQTRPNAGPYSESQSYYLLSKSLNDNPLLLSRRTTEEFARDSLENVLFSVARFREVTGHYPKKITVVSFEFKKERFLNLHREAIRFPSEHFDFVGIDPEGGVPQASYEAEKKYALLPFTEDPYACENTSLVRKRKERNPYRRQHSYLITCPELIPLIEYCPSDKSKYYTGQLPW</sequence>
<dbReference type="GO" id="GO:0005737">
    <property type="term" value="C:cytoplasm"/>
    <property type="evidence" value="ECO:0007669"/>
    <property type="project" value="TreeGrafter"/>
</dbReference>
<dbReference type="PANTHER" id="PTHR28110">
    <property type="entry name" value="TRANSMEMBRANE PROTEIN"/>
    <property type="match status" value="1"/>
</dbReference>
<keyword evidence="1" id="KW-1133">Transmembrane helix</keyword>
<keyword evidence="1" id="KW-0812">Transmembrane</keyword>
<accession>A0AAE9W8F2</accession>
<keyword evidence="3" id="KW-1185">Reference proteome</keyword>
<protein>
    <submittedName>
        <fullName evidence="2">Conserved membrane protein with Rossmann-like protein alpha/beta/alpha sandwich fold</fullName>
    </submittedName>
</protein>
<organism evidence="2 3">
    <name type="scientific">Schizosaccharomyces osmophilus</name>
    <dbReference type="NCBI Taxonomy" id="2545709"/>
    <lineage>
        <taxon>Eukaryota</taxon>
        <taxon>Fungi</taxon>
        <taxon>Dikarya</taxon>
        <taxon>Ascomycota</taxon>
        <taxon>Taphrinomycotina</taxon>
        <taxon>Schizosaccharomycetes</taxon>
        <taxon>Schizosaccharomycetales</taxon>
        <taxon>Schizosaccharomycetaceae</taxon>
        <taxon>Schizosaccharomyces</taxon>
    </lineage>
</organism>
<evidence type="ECO:0000313" key="2">
    <source>
        <dbReference type="EMBL" id="WBW71184.1"/>
    </source>
</evidence>
<reference evidence="2 3" key="1">
    <citation type="journal article" date="2023" name="G3 (Bethesda)">
        <title>A high-quality reference genome for the fission yeast Schizosaccharomyces osmophilus.</title>
        <authorList>
            <person name="Jia G.S."/>
            <person name="Zhang W.C."/>
            <person name="Liang Y."/>
            <person name="Liu X.H."/>
            <person name="Rhind N."/>
            <person name="Pidoux A."/>
            <person name="Brysch-Herzberg M."/>
            <person name="Du L.L."/>
        </authorList>
    </citation>
    <scope>NUCLEOTIDE SEQUENCE [LARGE SCALE GENOMIC DNA]</scope>
    <source>
        <strain evidence="2 3">CBS 15793</strain>
    </source>
</reference>
<dbReference type="KEGG" id="som:SOMG_01918"/>
<dbReference type="EMBL" id="CP115611">
    <property type="protein sequence ID" value="WBW71184.1"/>
    <property type="molecule type" value="Genomic_DNA"/>
</dbReference>